<reference evidence="1 2" key="1">
    <citation type="journal article" date="2019" name="Sci. Rep.">
        <title>Orb-weaving spider Araneus ventricosus genome elucidates the spidroin gene catalogue.</title>
        <authorList>
            <person name="Kono N."/>
            <person name="Nakamura H."/>
            <person name="Ohtoshi R."/>
            <person name="Moran D.A.P."/>
            <person name="Shinohara A."/>
            <person name="Yoshida Y."/>
            <person name="Fujiwara M."/>
            <person name="Mori M."/>
            <person name="Tomita M."/>
            <person name="Arakawa K."/>
        </authorList>
    </citation>
    <scope>NUCLEOTIDE SEQUENCE [LARGE SCALE GENOMIC DNA]</scope>
</reference>
<proteinExistence type="predicted"/>
<gene>
    <name evidence="1" type="ORF">AVEN_11373_1</name>
</gene>
<evidence type="ECO:0000313" key="2">
    <source>
        <dbReference type="Proteomes" id="UP000499080"/>
    </source>
</evidence>
<name>A0A4Y2T0J6_ARAVE</name>
<dbReference type="EMBL" id="BGPR01025310">
    <property type="protein sequence ID" value="GBN94104.1"/>
    <property type="molecule type" value="Genomic_DNA"/>
</dbReference>
<keyword evidence="2" id="KW-1185">Reference proteome</keyword>
<sequence length="89" mass="9485">MVTPAAAPSKPAHSAAKGLESWLACLGNKYDGSTIGFQVCSPQSANRMTIVTAPMIYEKKTVSCFEPVLSFTDDTAGSDAFVKPWDILD</sequence>
<evidence type="ECO:0000313" key="1">
    <source>
        <dbReference type="EMBL" id="GBN94104.1"/>
    </source>
</evidence>
<organism evidence="1 2">
    <name type="scientific">Araneus ventricosus</name>
    <name type="common">Orbweaver spider</name>
    <name type="synonym">Epeira ventricosa</name>
    <dbReference type="NCBI Taxonomy" id="182803"/>
    <lineage>
        <taxon>Eukaryota</taxon>
        <taxon>Metazoa</taxon>
        <taxon>Ecdysozoa</taxon>
        <taxon>Arthropoda</taxon>
        <taxon>Chelicerata</taxon>
        <taxon>Arachnida</taxon>
        <taxon>Araneae</taxon>
        <taxon>Araneomorphae</taxon>
        <taxon>Entelegynae</taxon>
        <taxon>Araneoidea</taxon>
        <taxon>Araneidae</taxon>
        <taxon>Araneus</taxon>
    </lineage>
</organism>
<dbReference type="AlphaFoldDB" id="A0A4Y2T0J6"/>
<protein>
    <submittedName>
        <fullName evidence="1">Uncharacterized protein</fullName>
    </submittedName>
</protein>
<dbReference type="Proteomes" id="UP000499080">
    <property type="component" value="Unassembled WGS sequence"/>
</dbReference>
<accession>A0A4Y2T0J6</accession>
<comment type="caution">
    <text evidence="1">The sequence shown here is derived from an EMBL/GenBank/DDBJ whole genome shotgun (WGS) entry which is preliminary data.</text>
</comment>